<dbReference type="Proteomes" id="UP000192343">
    <property type="component" value="Unassembled WGS sequence"/>
</dbReference>
<dbReference type="InterPro" id="IPR001173">
    <property type="entry name" value="Glyco_trans_2-like"/>
</dbReference>
<dbReference type="Gene3D" id="3.90.550.10">
    <property type="entry name" value="Spore Coat Polysaccharide Biosynthesis Protein SpsA, Chain A"/>
    <property type="match status" value="1"/>
</dbReference>
<dbReference type="OrthoDB" id="9810303at2"/>
<evidence type="ECO:0000313" key="4">
    <source>
        <dbReference type="Proteomes" id="UP000192343"/>
    </source>
</evidence>
<dbReference type="PANTHER" id="PTHR22916">
    <property type="entry name" value="GLYCOSYLTRANSFERASE"/>
    <property type="match status" value="1"/>
</dbReference>
<keyword evidence="1" id="KW-1133">Transmembrane helix</keyword>
<dbReference type="Pfam" id="PF00535">
    <property type="entry name" value="Glycos_transf_2"/>
    <property type="match status" value="1"/>
</dbReference>
<keyword evidence="4" id="KW-1185">Reference proteome</keyword>
<proteinExistence type="predicted"/>
<keyword evidence="1" id="KW-0472">Membrane</keyword>
<evidence type="ECO:0000259" key="2">
    <source>
        <dbReference type="Pfam" id="PF00535"/>
    </source>
</evidence>
<dbReference type="SUPFAM" id="SSF53448">
    <property type="entry name" value="Nucleotide-diphospho-sugar transferases"/>
    <property type="match status" value="1"/>
</dbReference>
<sequence>MIDVTMLIPTYNNSDMLEKTLESLSVVDFSGHRVEVAIINNNSTDSTISVIERFSAKLPISYIFERKQGKNCALNCALDKLELGDVVFFTDDDVTFPRDLFSRLKASVRKWNEYSVFGGNVFLIWPEQEIPYWAKVLASQGLAFSKLDLGSEAKSFSVDKNPVGTNIWMRKEIFDQGMRFDETIGPRPKNRIMGSETSFLNTLRKKGYSILYDPSIKIGHRVPASLLQKSSIIKRAFTSGRGGARLRVMYEERLYDRFIIFWLVVRVLSFFKWGGYFLYTFISFPNKLRIVKRWKPAQGLGWNYELIRMMGYKARPIEARRKSER</sequence>
<feature type="domain" description="Glycosyltransferase 2-like" evidence="2">
    <location>
        <begin position="7"/>
        <end position="117"/>
    </location>
</feature>
<protein>
    <recommendedName>
        <fullName evidence="2">Glycosyltransferase 2-like domain-containing protein</fullName>
    </recommendedName>
</protein>
<organism evidence="3 4">
    <name type="scientific">Marispirochaeta aestuarii</name>
    <dbReference type="NCBI Taxonomy" id="1963862"/>
    <lineage>
        <taxon>Bacteria</taxon>
        <taxon>Pseudomonadati</taxon>
        <taxon>Spirochaetota</taxon>
        <taxon>Spirochaetia</taxon>
        <taxon>Spirochaetales</taxon>
        <taxon>Spirochaetaceae</taxon>
        <taxon>Marispirochaeta</taxon>
    </lineage>
</organism>
<dbReference type="STRING" id="1963862.B4O97_15910"/>
<name>A0A1Y1RUE2_9SPIO</name>
<accession>A0A1Y1RUE2</accession>
<dbReference type="CDD" id="cd00761">
    <property type="entry name" value="Glyco_tranf_GTA_type"/>
    <property type="match status" value="1"/>
</dbReference>
<dbReference type="AlphaFoldDB" id="A0A1Y1RUE2"/>
<dbReference type="EMBL" id="MWQY01000021">
    <property type="protein sequence ID" value="ORC32643.1"/>
    <property type="molecule type" value="Genomic_DNA"/>
</dbReference>
<evidence type="ECO:0000256" key="1">
    <source>
        <dbReference type="SAM" id="Phobius"/>
    </source>
</evidence>
<comment type="caution">
    <text evidence="3">The sequence shown here is derived from an EMBL/GenBank/DDBJ whole genome shotgun (WGS) entry which is preliminary data.</text>
</comment>
<feature type="transmembrane region" description="Helical" evidence="1">
    <location>
        <begin position="259"/>
        <end position="282"/>
    </location>
</feature>
<gene>
    <name evidence="3" type="ORF">B4O97_15910</name>
</gene>
<reference evidence="3 4" key="1">
    <citation type="submission" date="2017-03" db="EMBL/GenBank/DDBJ databases">
        <title>Draft Genome sequence of Marispirochaeta sp. strain JC444.</title>
        <authorList>
            <person name="Shivani Y."/>
            <person name="Subhash Y."/>
            <person name="Sasikala C."/>
            <person name="Ramana C."/>
        </authorList>
    </citation>
    <scope>NUCLEOTIDE SEQUENCE [LARGE SCALE GENOMIC DNA]</scope>
    <source>
        <strain evidence="3 4">JC444</strain>
    </source>
</reference>
<keyword evidence="1" id="KW-0812">Transmembrane</keyword>
<dbReference type="InterPro" id="IPR029044">
    <property type="entry name" value="Nucleotide-diphossugar_trans"/>
</dbReference>
<evidence type="ECO:0000313" key="3">
    <source>
        <dbReference type="EMBL" id="ORC32643.1"/>
    </source>
</evidence>
<dbReference type="RefSeq" id="WP_083052350.1">
    <property type="nucleotide sequence ID" value="NZ_MWQY01000021.1"/>
</dbReference>
<dbReference type="GO" id="GO:0016758">
    <property type="term" value="F:hexosyltransferase activity"/>
    <property type="evidence" value="ECO:0007669"/>
    <property type="project" value="UniProtKB-ARBA"/>
</dbReference>